<accession>A0A2J6QBY4</accession>
<feature type="region of interest" description="Disordered" evidence="1">
    <location>
        <begin position="1"/>
        <end position="40"/>
    </location>
</feature>
<feature type="compositionally biased region" description="Polar residues" evidence="1">
    <location>
        <begin position="262"/>
        <end position="277"/>
    </location>
</feature>
<name>A0A2J6QBY4_9HELO</name>
<feature type="compositionally biased region" description="Pro residues" evidence="1">
    <location>
        <begin position="232"/>
        <end position="260"/>
    </location>
</feature>
<protein>
    <submittedName>
        <fullName evidence="2">Uncharacterized protein</fullName>
    </submittedName>
</protein>
<feature type="region of interest" description="Disordered" evidence="1">
    <location>
        <begin position="222"/>
        <end position="308"/>
    </location>
</feature>
<sequence>MATDVENQLDSEDLGRVDATEPLLPKPDRDRSSNKSSRRNRRSLEVIELDDIPPIIKSANGNIFWADEQCTRRVGLTSTEARLFLKLLQTDEPENYNYQDYKEMFDDFGAEQARLKELVKRLPWYKFDTYRQRAIWKARIEWLERMKEPRLWLLYLMARRRRILKQASMRVLNRLAEKRRWKMGNGGHFERGRPPPDLRPPAPTKEHEEITGLGMVMLSEATQTSTPKDTSPAPPPSPGSQASRPPPSRDAQASPPPPPSRGNHQAATSDATQTSETRLGHITSRIRDSLSASRHRHSPRSSQGRCPIFEKPFEATREDIKRQVEEIMPKFRPYIVIGWFHRSAGDPMERILQFDQPEQLFRSMRKGESQVRGYREYFSLKSLRGFGLYKCDISRGAHIPLVLNSSQEAVLAQLFYAYNASYRHADDDVARAWYGWVFKNLNDCKENPLEGRYSLQLLYDWSSYRLSTIVAIPVILSLAIGTWYMMGQGDVVTAWTLALYIVTTAAGEVPYSKGRMCFADSTKHLLH</sequence>
<dbReference type="OrthoDB" id="5420013at2759"/>
<dbReference type="AlphaFoldDB" id="A0A2J6QBY4"/>
<gene>
    <name evidence="2" type="ORF">NA56DRAFT_49191</name>
</gene>
<evidence type="ECO:0000313" key="3">
    <source>
        <dbReference type="Proteomes" id="UP000235672"/>
    </source>
</evidence>
<organism evidence="2 3">
    <name type="scientific">Hyaloscypha hepaticicola</name>
    <dbReference type="NCBI Taxonomy" id="2082293"/>
    <lineage>
        <taxon>Eukaryota</taxon>
        <taxon>Fungi</taxon>
        <taxon>Dikarya</taxon>
        <taxon>Ascomycota</taxon>
        <taxon>Pezizomycotina</taxon>
        <taxon>Leotiomycetes</taxon>
        <taxon>Helotiales</taxon>
        <taxon>Hyaloscyphaceae</taxon>
        <taxon>Hyaloscypha</taxon>
    </lineage>
</organism>
<reference evidence="2 3" key="1">
    <citation type="submission" date="2016-05" db="EMBL/GenBank/DDBJ databases">
        <title>A degradative enzymes factory behind the ericoid mycorrhizal symbiosis.</title>
        <authorList>
            <consortium name="DOE Joint Genome Institute"/>
            <person name="Martino E."/>
            <person name="Morin E."/>
            <person name="Grelet G."/>
            <person name="Kuo A."/>
            <person name="Kohler A."/>
            <person name="Daghino S."/>
            <person name="Barry K."/>
            <person name="Choi C."/>
            <person name="Cichocki N."/>
            <person name="Clum A."/>
            <person name="Copeland A."/>
            <person name="Hainaut M."/>
            <person name="Haridas S."/>
            <person name="Labutti K."/>
            <person name="Lindquist E."/>
            <person name="Lipzen A."/>
            <person name="Khouja H.-R."/>
            <person name="Murat C."/>
            <person name="Ohm R."/>
            <person name="Olson A."/>
            <person name="Spatafora J."/>
            <person name="Veneault-Fourrey C."/>
            <person name="Henrissat B."/>
            <person name="Grigoriev I."/>
            <person name="Martin F."/>
            <person name="Perotto S."/>
        </authorList>
    </citation>
    <scope>NUCLEOTIDE SEQUENCE [LARGE SCALE GENOMIC DNA]</scope>
    <source>
        <strain evidence="2 3">UAMH 7357</strain>
    </source>
</reference>
<proteinExistence type="predicted"/>
<feature type="region of interest" description="Disordered" evidence="1">
    <location>
        <begin position="183"/>
        <end position="206"/>
    </location>
</feature>
<evidence type="ECO:0000313" key="2">
    <source>
        <dbReference type="EMBL" id="PMD23773.1"/>
    </source>
</evidence>
<evidence type="ECO:0000256" key="1">
    <source>
        <dbReference type="SAM" id="MobiDB-lite"/>
    </source>
</evidence>
<keyword evidence="3" id="KW-1185">Reference proteome</keyword>
<dbReference type="Proteomes" id="UP000235672">
    <property type="component" value="Unassembled WGS sequence"/>
</dbReference>
<dbReference type="EMBL" id="KZ613474">
    <property type="protein sequence ID" value="PMD23773.1"/>
    <property type="molecule type" value="Genomic_DNA"/>
</dbReference>